<protein>
    <submittedName>
        <fullName evidence="1">Uncharacterized protein</fullName>
    </submittedName>
</protein>
<dbReference type="Proteomes" id="UP000238924">
    <property type="component" value="Unassembled WGS sequence"/>
</dbReference>
<dbReference type="RefSeq" id="WP_104617913.1">
    <property type="nucleotide sequence ID" value="NZ_JJMJ01000028.1"/>
</dbReference>
<keyword evidence="2" id="KW-1185">Reference proteome</keyword>
<comment type="caution">
    <text evidence="1">The sequence shown here is derived from an EMBL/GenBank/DDBJ whole genome shotgun (WGS) entry which is preliminary data.</text>
</comment>
<evidence type="ECO:0000313" key="1">
    <source>
        <dbReference type="EMBL" id="PPS22949.1"/>
    </source>
</evidence>
<accession>A0ABX5B6J2</accession>
<dbReference type="EMBL" id="JJMJ01000028">
    <property type="protein sequence ID" value="PPS22949.1"/>
    <property type="molecule type" value="Genomic_DNA"/>
</dbReference>
<reference evidence="1 2" key="1">
    <citation type="submission" date="2014-04" db="EMBL/GenBank/DDBJ databases">
        <title>Whole genome sequence of 'Brachyspira hampsonii' D13-03603F2.</title>
        <authorList>
            <person name="Patterson A.H."/>
            <person name="Chaban B."/>
            <person name="Fernando C."/>
            <person name="Harding J.C."/>
            <person name="Hill J.E."/>
        </authorList>
    </citation>
    <scope>NUCLEOTIDE SEQUENCE [LARGE SCALE GENOMIC DNA]</scope>
    <source>
        <strain evidence="1 2">D13-03603F2</strain>
    </source>
</reference>
<evidence type="ECO:0000313" key="2">
    <source>
        <dbReference type="Proteomes" id="UP000238924"/>
    </source>
</evidence>
<sequence length="112" mass="13748">MLRYSELFKKDFELLKQKYLKNIIDDIANILTKNVPELKEVNKNYEKHIVSFSFEYINIFSLQNELKYTEIELKLNKKMEFIAYINSTSYTKIDKILQFVKNYIKRFHKYRC</sequence>
<gene>
    <name evidence="1" type="ORF">DJ52_01770</name>
</gene>
<proteinExistence type="predicted"/>
<organism evidence="1 2">
    <name type="scientific">Brachyspira murdochii</name>
    <dbReference type="NCBI Taxonomy" id="84378"/>
    <lineage>
        <taxon>Bacteria</taxon>
        <taxon>Pseudomonadati</taxon>
        <taxon>Spirochaetota</taxon>
        <taxon>Spirochaetia</taxon>
        <taxon>Brachyspirales</taxon>
        <taxon>Brachyspiraceae</taxon>
        <taxon>Brachyspira</taxon>
    </lineage>
</organism>
<name>A0ABX5B6J2_9SPIR</name>